<evidence type="ECO:0000313" key="24">
    <source>
        <dbReference type="Proteomes" id="UP000256244"/>
    </source>
</evidence>
<dbReference type="Proteomes" id="UP000036331">
    <property type="component" value="Unassembled WGS sequence"/>
</dbReference>
<dbReference type="EMBL" id="LDXE02000004">
    <property type="protein sequence ID" value="PBN71980.1"/>
    <property type="molecule type" value="Genomic_DNA"/>
</dbReference>
<evidence type="ECO:0000313" key="16">
    <source>
        <dbReference type="Proteomes" id="UP000197270"/>
    </source>
</evidence>
<reference evidence="6" key="12">
    <citation type="submission" date="2018-05" db="EMBL/GenBank/DDBJ databases">
        <authorList>
            <person name="Ashton P.M."/>
            <person name="Dallman T."/>
            <person name="Nair S."/>
            <person name="De Pinna E."/>
            <person name="Peters T."/>
            <person name="Grant K."/>
        </authorList>
    </citation>
    <scope>NUCLEOTIDE SEQUENCE</scope>
    <source>
        <strain evidence="6">412057</strain>
    </source>
</reference>
<evidence type="ECO:0000313" key="12">
    <source>
        <dbReference type="EMBL" id="PZZ67314.1"/>
    </source>
</evidence>
<feature type="transmembrane region" description="Helical" evidence="1">
    <location>
        <begin position="26"/>
        <end position="43"/>
    </location>
</feature>
<protein>
    <submittedName>
        <fullName evidence="14">Uncharacterized protein</fullName>
    </submittedName>
</protein>
<evidence type="ECO:0000313" key="11">
    <source>
        <dbReference type="EMBL" id="PKD88987.1"/>
    </source>
</evidence>
<dbReference type="EMBL" id="QOGZ01000016">
    <property type="protein sequence ID" value="RDA37578.1"/>
    <property type="molecule type" value="Genomic_DNA"/>
</dbReference>
<evidence type="ECO:0000313" key="10">
    <source>
        <dbReference type="EMBL" id="PBN71980.1"/>
    </source>
</evidence>
<dbReference type="EMBL" id="NNAK01000023">
    <property type="protein sequence ID" value="OZP03018.1"/>
    <property type="molecule type" value="Genomic_DNA"/>
</dbReference>
<evidence type="ECO:0000313" key="22">
    <source>
        <dbReference type="Proteomes" id="UP000248865"/>
    </source>
</evidence>
<evidence type="ECO:0000313" key="15">
    <source>
        <dbReference type="Proteomes" id="UP000036331"/>
    </source>
</evidence>
<organism evidence="14 26">
    <name type="scientific">Escherichia coli</name>
    <dbReference type="NCBI Taxonomy" id="562"/>
    <lineage>
        <taxon>Bacteria</taxon>
        <taxon>Pseudomonadati</taxon>
        <taxon>Pseudomonadota</taxon>
        <taxon>Gammaproteobacteria</taxon>
        <taxon>Enterobacterales</taxon>
        <taxon>Enterobacteriaceae</taxon>
        <taxon>Escherichia</taxon>
    </lineage>
</organism>
<evidence type="ECO:0000313" key="5">
    <source>
        <dbReference type="EMBL" id="AXO09869.1"/>
    </source>
</evidence>
<reference evidence="9 17" key="2">
    <citation type="submission" date="2016-12" db="EMBL/GenBank/DDBJ databases">
        <title>Real-Time Genomic Investigation Underlying the Public Health Response to a Shiga Toxin-Producing Escherichia Coli O26:H11 Outbreak in a Nursery.</title>
        <authorList>
            <person name="Ferdous M."/>
            <person name="Moran-Gilad J."/>
            <person name="Rossen J.W."/>
            <person name="Gdalevich M."/>
        </authorList>
    </citation>
    <scope>NUCLEOTIDE SEQUENCE [LARGE SCALE GENOMIC DNA]</scope>
    <source>
        <strain evidence="9 17">STEC 514-2</strain>
    </source>
</reference>
<reference evidence="7 16" key="4">
    <citation type="submission" date="2017-05" db="EMBL/GenBank/DDBJ databases">
        <title>Sequencing of Escherichia coli that cause persistent and transient Mastitis.</title>
        <authorList>
            <person name="Thacker T.C."/>
            <person name="Lippolis J.D."/>
            <person name="Brunelle B.W."/>
            <person name="Casey T.A."/>
            <person name="Reinhardt T.A."/>
            <person name="Sacco R.E."/>
            <person name="Holman D.B."/>
        </authorList>
    </citation>
    <scope>NUCLEOTIDE SEQUENCE [LARGE SCALE GENOMIC DNA]</scope>
    <source>
        <strain evidence="7 16">ECA-B</strain>
    </source>
</reference>
<dbReference type="EMBL" id="CP024092">
    <property type="protein sequence ID" value="ATP26638.1"/>
    <property type="molecule type" value="Genomic_DNA"/>
</dbReference>
<keyword evidence="1" id="KW-0472">Membrane</keyword>
<reference evidence="10" key="3">
    <citation type="submission" date="2017-03" db="EMBL/GenBank/DDBJ databases">
        <title>The mobilome is the main driver of stx2-positive O26:H11 Escherichia coli strains evolution.</title>
        <authorList>
            <person name="Delannoy S."/>
            <person name="Mariani-Kurkdjian P."/>
            <person name="Webb H.E."/>
            <person name="Bonacorsi S."/>
            <person name="Fach P."/>
        </authorList>
    </citation>
    <scope>NUCLEOTIDE SEQUENCE</scope>
    <source>
        <strain evidence="10">34870</strain>
    </source>
</reference>
<evidence type="ECO:0000313" key="4">
    <source>
        <dbReference type="EMBL" id="AUY05396.1"/>
    </source>
</evidence>
<dbReference type="Proteomes" id="UP000854059">
    <property type="component" value="Unassembled WGS sequence"/>
</dbReference>
<keyword evidence="1" id="KW-1133">Transmembrane helix</keyword>
<reference evidence="12 22" key="11">
    <citation type="submission" date="2018-05" db="EMBL/GenBank/DDBJ databases">
        <title>Genomic sequencing of EHEC O26 New European Clone.</title>
        <authorList>
            <person name="Karnisova L."/>
            <person name="Nunvar J."/>
            <person name="Marejkova M."/>
            <person name="Mellmann A."/>
            <person name="Drevinek P."/>
            <person name="Blahova K."/>
            <person name="Bielaszewska M."/>
        </authorList>
    </citation>
    <scope>NUCLEOTIDE SEQUENCE [LARGE SCALE GENOMIC DNA]</scope>
    <source>
        <strain evidence="12 22">14-391</strain>
    </source>
</reference>
<reference evidence="13 23" key="13">
    <citation type="submission" date="2018-07" db="EMBL/GenBank/DDBJ databases">
        <title>Whole Genome Sequence Analysis of Avian Pathogenic E. coli - An Australian Perspective.</title>
        <authorList>
            <person name="Cummins M.L."/>
            <person name="Reid C.J."/>
            <person name="Roy Chowdhury P."/>
            <person name="Bushell R."/>
            <person name="Esbert N."/>
            <person name="Tivendale K.A."/>
            <person name="Noormohammadi A.H."/>
            <person name="Islam S."/>
            <person name="Marenda M.S."/>
            <person name="Browning G.F."/>
            <person name="Markham P.F."/>
            <person name="Djordjevic S.P."/>
        </authorList>
    </citation>
    <scope>NUCLEOTIDE SEQUENCE [LARGE SCALE GENOMIC DNA]</scope>
    <source>
        <strain evidence="13 23">AVC211</strain>
    </source>
</reference>
<evidence type="ECO:0000313" key="26">
    <source>
        <dbReference type="Proteomes" id="UP000288459"/>
    </source>
</evidence>
<evidence type="ECO:0000313" key="17">
    <source>
        <dbReference type="Proteomes" id="UP000218543"/>
    </source>
</evidence>
<reference evidence="3 20" key="8">
    <citation type="submission" date="2017-10" db="EMBL/GenBank/DDBJ databases">
        <title>mcr-1 positive E.coli isolates in China.</title>
        <authorList>
            <person name="Li B."/>
            <person name="Wang X."/>
        </authorList>
    </citation>
    <scope>NUCLEOTIDE SEQUENCE [LARGE SCALE GENOMIC DNA]</scope>
    <source>
        <strain evidence="3 20">14EC029</strain>
    </source>
</reference>
<name>A0A1M3RZY2_ECOLX</name>
<evidence type="ECO:0000313" key="19">
    <source>
        <dbReference type="Proteomes" id="UP000233549"/>
    </source>
</evidence>
<accession>A0A236PC79</accession>
<dbReference type="EMBL" id="MRVZ01000020">
    <property type="protein sequence ID" value="PAU24931.1"/>
    <property type="molecule type" value="Genomic_DNA"/>
</dbReference>
<dbReference type="EMBL" id="CP031546">
    <property type="protein sequence ID" value="AXO09869.1"/>
    <property type="molecule type" value="Genomic_DNA"/>
</dbReference>
<dbReference type="Proteomes" id="UP000239554">
    <property type="component" value="Chromosome"/>
</dbReference>
<accession>A0A2A2XSK8</accession>
<reference evidence="2 18" key="7">
    <citation type="submission" date="2017-10" db="EMBL/GenBank/DDBJ databases">
        <title>Genome and in vitro analysis of Escherichia coli resistant to antibiotic.</title>
        <authorList>
            <person name="Pereira U.P."/>
            <person name="Facimoto C.T."/>
            <person name="Campos P.A."/>
            <person name="Araujo B.F."/>
            <person name="Royer S."/>
            <person name="Goncalves I.R."/>
            <person name="Ferreira M.L."/>
            <person name="Gontijo P."/>
            <person name="Ribas R.M."/>
        </authorList>
    </citation>
    <scope>NUCLEOTIDE SEQUENCE [LARGE SCALE GENOMIC DNA]</scope>
    <source>
        <strain evidence="2 18">UFU_EC98</strain>
    </source>
</reference>
<dbReference type="Proteomes" id="UP000288459">
    <property type="component" value="Unassembled WGS sequence"/>
</dbReference>
<evidence type="ECO:0000256" key="1">
    <source>
        <dbReference type="SAM" id="Phobius"/>
    </source>
</evidence>
<dbReference type="Proteomes" id="UP000264870">
    <property type="component" value="Unassembled WGS sequence"/>
</dbReference>
<dbReference type="EMBL" id="QFSS01000082">
    <property type="protein sequence ID" value="PZZ67314.1"/>
    <property type="molecule type" value="Genomic_DNA"/>
</dbReference>
<evidence type="ECO:0000313" key="20">
    <source>
        <dbReference type="Proteomes" id="UP000234238"/>
    </source>
</evidence>
<reference evidence="11 19" key="9">
    <citation type="submission" date="2017-12" db="EMBL/GenBank/DDBJ databases">
        <title>Rapid rising of carbapenem-resistant Enterobacteriaceae(CRE) and emergence of colistin resistance genemcr-1 in CRE in the hospital of Henan, China.</title>
        <authorList>
            <person name="Sun Q."/>
            <person name="Zhang R."/>
            <person name="Li Y."/>
            <person name="Shen Y."/>
            <person name="Zhang Y."/>
            <person name="Yang J."/>
            <person name="Shu L."/>
            <person name="Zhou H."/>
            <person name="Wang Y."/>
            <person name="Wang B."/>
            <person name="Shen Z."/>
        </authorList>
    </citation>
    <scope>NUCLEOTIDE SEQUENCE [LARGE SCALE GENOMIC DNA]</scope>
    <source>
        <strain evidence="11 19">3512</strain>
    </source>
</reference>
<evidence type="ECO:0000313" key="14">
    <source>
        <dbReference type="EMBL" id="RVE07986.1"/>
    </source>
</evidence>
<evidence type="ECO:0000313" key="7">
    <source>
        <dbReference type="EMBL" id="OWW55864.1"/>
    </source>
</evidence>
<evidence type="ECO:0000313" key="6">
    <source>
        <dbReference type="EMBL" id="EGE1989691.1"/>
    </source>
</evidence>
<evidence type="ECO:0000313" key="21">
    <source>
        <dbReference type="Proteomes" id="UP000239554"/>
    </source>
</evidence>
<keyword evidence="1" id="KW-0812">Transmembrane</keyword>
<reference evidence="4 21" key="10">
    <citation type="journal article" date="2018" name="MBio">
        <title>Genomic Analysis of Hospital Plumbing Reveals Diverse Reservoir of Bacterial Plasmids Conferring Carbapenem Resistance.</title>
        <authorList>
            <consortium name="NISC Comparative Sequencing Program"/>
            <person name="Weingarten R.A."/>
            <person name="Johnson R.C."/>
            <person name="Conlan S."/>
            <person name="Ramsburg A.M."/>
            <person name="Dekker J.P."/>
            <person name="Lau A.F."/>
            <person name="Khil P."/>
            <person name="Odom R.T."/>
            <person name="Deming C."/>
            <person name="Park M."/>
            <person name="Thomas P.J."/>
            <person name="Henderson D.K."/>
            <person name="Palmore T.N."/>
            <person name="Segre J.A."/>
            <person name="Frank K.M."/>
        </authorList>
    </citation>
    <scope>NUCLEOTIDE SEQUENCE [LARGE SCALE GENOMIC DNA]</scope>
    <source>
        <strain evidence="4 21">ECONIH4</strain>
    </source>
</reference>
<dbReference type="EMBL" id="CP026399">
    <property type="protein sequence ID" value="AUY05396.1"/>
    <property type="molecule type" value="Genomic_DNA"/>
</dbReference>
<dbReference type="Proteomes" id="UP000248865">
    <property type="component" value="Unassembled WGS sequence"/>
</dbReference>
<dbReference type="Proteomes" id="UP000234238">
    <property type="component" value="Chromosome"/>
</dbReference>
<reference evidence="8 25" key="5">
    <citation type="submission" date="2017-07" db="EMBL/GenBank/DDBJ databases">
        <authorList>
            <person name="Zhi S."/>
            <person name="Banting G."/>
            <person name="Neumann N."/>
        </authorList>
    </citation>
    <scope>NUCLEOTIDE SEQUENCE [LARGE SCALE GENOMIC DNA]</scope>
    <source>
        <strain evidence="8 25">WW41</strain>
    </source>
</reference>
<dbReference type="Proteomes" id="UP000218543">
    <property type="component" value="Unassembled WGS sequence"/>
</dbReference>
<evidence type="ECO:0000313" key="8">
    <source>
        <dbReference type="EMBL" id="OZP03018.1"/>
    </source>
</evidence>
<evidence type="ECO:0000313" key="3">
    <source>
        <dbReference type="EMBL" id="AUK03532.1"/>
    </source>
</evidence>
<gene>
    <name evidence="10" type="ORF">ABE91_019690</name>
    <name evidence="9" type="ORF">BTQ06_06790</name>
    <name evidence="4" type="ORF">C3F40_17435</name>
    <name evidence="7" type="ORF">CCS08_08465</name>
    <name evidence="8" type="ORF">CG702_11765</name>
    <name evidence="14" type="ORF">CIG67_24860</name>
    <name evidence="2" type="ORF">CQ842_12210</name>
    <name evidence="3" type="ORF">CR538_00245</name>
    <name evidence="11" type="ORF">CWS33_14635</name>
    <name evidence="12" type="ORF">DIV22_15055</name>
    <name evidence="6" type="ORF">DL968_19090</name>
    <name evidence="5" type="ORF">DS732_26670</name>
    <name evidence="13" type="ORF">DTL43_15025</name>
</gene>
<dbReference type="AlphaFoldDB" id="A0A1M3RZY2"/>
<evidence type="ECO:0000313" key="9">
    <source>
        <dbReference type="EMBL" id="PAU24931.1"/>
    </source>
</evidence>
<evidence type="ECO:0000313" key="23">
    <source>
        <dbReference type="Proteomes" id="UP000253687"/>
    </source>
</evidence>
<evidence type="ECO:0000313" key="18">
    <source>
        <dbReference type="Proteomes" id="UP000225264"/>
    </source>
</evidence>
<dbReference type="EMBL" id="AAVTXU010000089">
    <property type="protein sequence ID" value="EGE1989691.1"/>
    <property type="molecule type" value="Genomic_DNA"/>
</dbReference>
<dbReference type="EMBL" id="CP024141">
    <property type="protein sequence ID" value="AUK03532.1"/>
    <property type="molecule type" value="Genomic_DNA"/>
</dbReference>
<evidence type="ECO:0000313" key="25">
    <source>
        <dbReference type="Proteomes" id="UP000264870"/>
    </source>
</evidence>
<dbReference type="EMBL" id="NHTF01000022">
    <property type="protein sequence ID" value="OWW55864.1"/>
    <property type="molecule type" value="Genomic_DNA"/>
</dbReference>
<dbReference type="Proteomes" id="UP000253687">
    <property type="component" value="Unassembled WGS sequence"/>
</dbReference>
<dbReference type="Proteomes" id="UP000256244">
    <property type="component" value="Chromosome"/>
</dbReference>
<dbReference type="Proteomes" id="UP000233549">
    <property type="component" value="Unassembled WGS sequence"/>
</dbReference>
<reference evidence="10 15" key="1">
    <citation type="journal article" date="2015" name="Genome Announc.">
        <title>Draft Genome Sequences of Human-Pathogenic Escherichia coli O26:H11 Strains Carrying the stx2 Gene Only and Circulating in France.</title>
        <authorList>
            <person name="Delannoy S."/>
            <person name="Mariani-Kurkdjian P."/>
            <person name="Bonacorsi S."/>
            <person name="Liguori S."/>
            <person name="Ison S.A."/>
            <person name="Fach P."/>
        </authorList>
    </citation>
    <scope>NUCLEOTIDE SEQUENCE [LARGE SCALE GENOMIC DNA]</scope>
    <source>
        <strain evidence="10 15">34870</strain>
    </source>
</reference>
<sequence length="62" mass="7419">MSVVCFHRSHHAVRNALAWSVRSARLYIPLLFLFILIDSVSFFKPQRPYRYSQVIINKRIKK</sequence>
<reference evidence="5 24" key="14">
    <citation type="submission" date="2018-08" db="EMBL/GenBank/DDBJ databases">
        <title>Complete genome sequencing and genomic characterization of five Escherichia coli strains co-producing MCR-1 and ESBLs from different origins in China.</title>
        <authorList>
            <person name="Bai L."/>
        </authorList>
    </citation>
    <scope>NUCLEOTIDE SEQUENCE [LARGE SCALE GENOMIC DNA]</scope>
    <source>
        <strain evidence="24">cq9</strain>
        <strain evidence="5">Cq9</strain>
    </source>
</reference>
<dbReference type="EMBL" id="NPIM01000164">
    <property type="protein sequence ID" value="RVE07986.1"/>
    <property type="molecule type" value="Genomic_DNA"/>
</dbReference>
<evidence type="ECO:0000313" key="13">
    <source>
        <dbReference type="EMBL" id="RDA37578.1"/>
    </source>
</evidence>
<dbReference type="Proteomes" id="UP000197270">
    <property type="component" value="Unassembled WGS sequence"/>
</dbReference>
<proteinExistence type="predicted"/>
<evidence type="ECO:0000313" key="2">
    <source>
        <dbReference type="EMBL" id="ATP26638.1"/>
    </source>
</evidence>
<reference evidence="14 26" key="6">
    <citation type="submission" date="2017-08" db="EMBL/GenBank/DDBJ databases">
        <title>Sequencing of Escherichia coli CCPM 6219.</title>
        <authorList>
            <person name="Liu S.-L."/>
            <person name="Zhou Y.-J."/>
            <person name="Zhao M.-F."/>
        </authorList>
    </citation>
    <scope>NUCLEOTIDE SEQUENCE [LARGE SCALE GENOMIC DNA]</scope>
    <source>
        <strain evidence="14 26">CCPM 6219</strain>
    </source>
</reference>
<accession>A0A1M3RZY2</accession>
<dbReference type="EMBL" id="PITP01000013">
    <property type="protein sequence ID" value="PKD88987.1"/>
    <property type="molecule type" value="Genomic_DNA"/>
</dbReference>